<keyword evidence="6 7" id="KW-0472">Membrane</keyword>
<feature type="transmembrane region" description="Helical" evidence="7">
    <location>
        <begin position="16"/>
        <end position="43"/>
    </location>
</feature>
<evidence type="ECO:0000259" key="8">
    <source>
        <dbReference type="PROSITE" id="PS50893"/>
    </source>
</evidence>
<keyword evidence="3" id="KW-0547">Nucleotide-binding</keyword>
<feature type="transmembrane region" description="Helical" evidence="7">
    <location>
        <begin position="133"/>
        <end position="154"/>
    </location>
</feature>
<dbReference type="CDD" id="cd18585">
    <property type="entry name" value="ABC_6TM_CydC"/>
    <property type="match status" value="1"/>
</dbReference>
<dbReference type="PROSITE" id="PS50893">
    <property type="entry name" value="ABC_TRANSPORTER_2"/>
    <property type="match status" value="1"/>
</dbReference>
<feature type="domain" description="ABC transmembrane type-1" evidence="9">
    <location>
        <begin position="19"/>
        <end position="293"/>
    </location>
</feature>
<protein>
    <submittedName>
        <fullName evidence="10">Thiol reductant ABC exporter subunit CydC</fullName>
    </submittedName>
</protein>
<dbReference type="Pfam" id="PF00664">
    <property type="entry name" value="ABC_membrane"/>
    <property type="match status" value="1"/>
</dbReference>
<dbReference type="PANTHER" id="PTHR43394">
    <property type="entry name" value="ATP-DEPENDENT PERMEASE MDL1, MITOCHONDRIAL"/>
    <property type="match status" value="1"/>
</dbReference>
<proteinExistence type="predicted"/>
<dbReference type="EMBL" id="JADGII010000015">
    <property type="protein sequence ID" value="MBF0637273.1"/>
    <property type="molecule type" value="Genomic_DNA"/>
</dbReference>
<keyword evidence="4" id="KW-0067">ATP-binding</keyword>
<dbReference type="Gene3D" id="1.20.1560.10">
    <property type="entry name" value="ABC transporter type 1, transmembrane domain"/>
    <property type="match status" value="1"/>
</dbReference>
<dbReference type="InterPro" id="IPR011527">
    <property type="entry name" value="ABC1_TM_dom"/>
</dbReference>
<dbReference type="InterPro" id="IPR003439">
    <property type="entry name" value="ABC_transporter-like_ATP-bd"/>
</dbReference>
<dbReference type="Gene3D" id="3.40.50.300">
    <property type="entry name" value="P-loop containing nucleotide triphosphate hydrolases"/>
    <property type="match status" value="1"/>
</dbReference>
<dbReference type="InterPro" id="IPR017871">
    <property type="entry name" value="ABC_transporter-like_CS"/>
</dbReference>
<evidence type="ECO:0000256" key="3">
    <source>
        <dbReference type="ARBA" id="ARBA00022741"/>
    </source>
</evidence>
<dbReference type="Pfam" id="PF00005">
    <property type="entry name" value="ABC_tran"/>
    <property type="match status" value="1"/>
</dbReference>
<dbReference type="SUPFAM" id="SSF90123">
    <property type="entry name" value="ABC transporter transmembrane region"/>
    <property type="match status" value="1"/>
</dbReference>
<evidence type="ECO:0000256" key="1">
    <source>
        <dbReference type="ARBA" id="ARBA00004651"/>
    </source>
</evidence>
<dbReference type="InterPro" id="IPR039421">
    <property type="entry name" value="Type_1_exporter"/>
</dbReference>
<dbReference type="SUPFAM" id="SSF52540">
    <property type="entry name" value="P-loop containing nucleoside triphosphate hydrolases"/>
    <property type="match status" value="1"/>
</dbReference>
<dbReference type="PROSITE" id="PS50929">
    <property type="entry name" value="ABC_TM1F"/>
    <property type="match status" value="1"/>
</dbReference>
<dbReference type="PROSITE" id="PS00211">
    <property type="entry name" value="ABC_TRANSPORTER_1"/>
    <property type="match status" value="1"/>
</dbReference>
<gene>
    <name evidence="10" type="primary">cydC</name>
    <name evidence="10" type="ORF">INT08_08825</name>
</gene>
<sequence length="576" mass="63554">MNILVKLLKLARPYTWWLLLALITGWATITSSIGLLMTAAWLIAKAALQPSFHELQIGIVGVRFFGIARGVLRYLERLVSHSTTFRLLARIRVWFYTSLEPLAPARLSNYKSGDLLQRIVGDIDTLENLYSRVIAPPLTALLVTILMWWVLGIFAWPLSLALFCFHALAALGIPLLSAHLTRGMATKLSTVRTAQQATTIDFVQGMAELQLFNRLDSQLADMNTLKQQELDLIRRQNLVRNAHEPLVSLCMSAAVITTLLILGPLVGSGTLDSIWSGVIVIGVMASFEAFLPLPAALEHLDADREAGKRIFDIIDAEPEVATPENPLKPGADHTIGFHNVSFSYPGSRRKALDQVSFTLEHGRKTAIVGPSGAGKSTIAALLHRFYNPTEGTITLGGIDIMNLDPDDVRNHVGTVSQRTYLFARTIRENLLIGNPQADDEELKRALEEAGLETFSDKLDQWAGQHGMQLSGGERQRLSLARALLHDAPVLILDEATANLDTITEKAIMENMMAFGNRKTLVAITHRLYGMEAFDRILVLKNGHIAEQGSHSELMARGGLYAAMWNLQHRNQLDSGS</sequence>
<evidence type="ECO:0000313" key="10">
    <source>
        <dbReference type="EMBL" id="MBF0637273.1"/>
    </source>
</evidence>
<evidence type="ECO:0000256" key="6">
    <source>
        <dbReference type="ARBA" id="ARBA00023136"/>
    </source>
</evidence>
<dbReference type="SMART" id="SM00382">
    <property type="entry name" value="AAA"/>
    <property type="match status" value="1"/>
</dbReference>
<reference evidence="10 11" key="1">
    <citation type="journal article" date="2020" name="Microorganisms">
        <title>Simultaneous Genome Sequencing of Prosthecochloris ethylica and Desulfuromonas acetoxidans within a Syntrophic Mixture Reveals Unique Pili and Protein Interactions.</title>
        <authorList>
            <person name="Kyndt J.A."/>
            <person name="Van Beeumen J.J."/>
            <person name="Meyer T.E."/>
        </authorList>
    </citation>
    <scope>NUCLEOTIDE SEQUENCE [LARGE SCALE GENOMIC DNA]</scope>
    <source>
        <strain evidence="10 11">N3</strain>
    </source>
</reference>
<organism evidence="10 11">
    <name type="scientific">Prosthecochloris ethylica</name>
    <dbReference type="NCBI Taxonomy" id="2743976"/>
    <lineage>
        <taxon>Bacteria</taxon>
        <taxon>Pseudomonadati</taxon>
        <taxon>Chlorobiota</taxon>
        <taxon>Chlorobiia</taxon>
        <taxon>Chlorobiales</taxon>
        <taxon>Chlorobiaceae</taxon>
        <taxon>Prosthecochloris</taxon>
    </lineage>
</organism>
<dbReference type="RefSeq" id="WP_175187761.1">
    <property type="nucleotide sequence ID" value="NZ_JABVZQ010000019.1"/>
</dbReference>
<keyword evidence="11" id="KW-1185">Reference proteome</keyword>
<dbReference type="InterPro" id="IPR027417">
    <property type="entry name" value="P-loop_NTPase"/>
</dbReference>
<evidence type="ECO:0000256" key="2">
    <source>
        <dbReference type="ARBA" id="ARBA00022692"/>
    </source>
</evidence>
<evidence type="ECO:0000256" key="7">
    <source>
        <dbReference type="SAM" id="Phobius"/>
    </source>
</evidence>
<feature type="transmembrane region" description="Helical" evidence="7">
    <location>
        <begin position="160"/>
        <end position="180"/>
    </location>
</feature>
<comment type="caution">
    <text evidence="10">The sequence shown here is derived from an EMBL/GenBank/DDBJ whole genome shotgun (WGS) entry which is preliminary data.</text>
</comment>
<dbReference type="InterPro" id="IPR036640">
    <property type="entry name" value="ABC1_TM_sf"/>
</dbReference>
<accession>A0ABR9XTK8</accession>
<feature type="transmembrane region" description="Helical" evidence="7">
    <location>
        <begin position="246"/>
        <end position="267"/>
    </location>
</feature>
<feature type="domain" description="ABC transporter" evidence="8">
    <location>
        <begin position="335"/>
        <end position="566"/>
    </location>
</feature>
<keyword evidence="2 7" id="KW-0812">Transmembrane</keyword>
<dbReference type="NCBIfam" id="TIGR02868">
    <property type="entry name" value="CydC"/>
    <property type="match status" value="1"/>
</dbReference>
<dbReference type="PANTHER" id="PTHR43394:SF1">
    <property type="entry name" value="ATP-BINDING CASSETTE SUB-FAMILY B MEMBER 10, MITOCHONDRIAL"/>
    <property type="match status" value="1"/>
</dbReference>
<comment type="subcellular location">
    <subcellularLocation>
        <location evidence="1">Cell membrane</location>
        <topology evidence="1">Multi-pass membrane protein</topology>
    </subcellularLocation>
</comment>
<evidence type="ECO:0000256" key="4">
    <source>
        <dbReference type="ARBA" id="ARBA00022840"/>
    </source>
</evidence>
<dbReference type="InterPro" id="IPR003593">
    <property type="entry name" value="AAA+_ATPase"/>
</dbReference>
<evidence type="ECO:0000256" key="5">
    <source>
        <dbReference type="ARBA" id="ARBA00022989"/>
    </source>
</evidence>
<dbReference type="Proteomes" id="UP000619838">
    <property type="component" value="Unassembled WGS sequence"/>
</dbReference>
<name>A0ABR9XTK8_9CHLB</name>
<keyword evidence="5 7" id="KW-1133">Transmembrane helix</keyword>
<evidence type="ECO:0000313" key="11">
    <source>
        <dbReference type="Proteomes" id="UP000619838"/>
    </source>
</evidence>
<evidence type="ECO:0000259" key="9">
    <source>
        <dbReference type="PROSITE" id="PS50929"/>
    </source>
</evidence>
<dbReference type="InterPro" id="IPR014223">
    <property type="entry name" value="ABC_CydC/D"/>
</dbReference>